<proteinExistence type="predicted"/>
<name>A0A182FXP4_ANOAL</name>
<sequence>QPASQPARAHPRPPCSATAGLCCTECELILCNATKRRPELTIYLLHHCLRGLRMTCSCLHRPDPPRIIWPHAPVRSVALFLFL</sequence>
<reference evidence="1 2" key="1">
    <citation type="journal article" date="2017" name="G3 (Bethesda)">
        <title>The Physical Genome Mapping of Anopheles albimanus Corrected Scaffold Misassemblies and Identified Interarm Rearrangements in Genus Anopheles.</title>
        <authorList>
            <person name="Artemov G.N."/>
            <person name="Peery A.N."/>
            <person name="Jiang X."/>
            <person name="Tu Z."/>
            <person name="Stegniy V.N."/>
            <person name="Sharakhova M.V."/>
            <person name="Sharakhov I.V."/>
        </authorList>
    </citation>
    <scope>NUCLEOTIDE SEQUENCE [LARGE SCALE GENOMIC DNA]</scope>
    <source>
        <strain evidence="1 2">ALBI9_A</strain>
    </source>
</reference>
<dbReference type="Proteomes" id="UP000069272">
    <property type="component" value="Chromosome 3L"/>
</dbReference>
<protein>
    <submittedName>
        <fullName evidence="1">Uncharacterized protein</fullName>
    </submittedName>
</protein>
<evidence type="ECO:0000313" key="1">
    <source>
        <dbReference type="EnsemblMetazoa" id="AALB014411-PA"/>
    </source>
</evidence>
<dbReference type="VEuPathDB" id="VectorBase:AALB014411"/>
<dbReference type="AlphaFoldDB" id="A0A182FXP4"/>
<dbReference type="EnsemblMetazoa" id="AALB014411-RA">
    <property type="protein sequence ID" value="AALB014411-PA"/>
    <property type="gene ID" value="AALB014411"/>
</dbReference>
<evidence type="ECO:0000313" key="2">
    <source>
        <dbReference type="Proteomes" id="UP000069272"/>
    </source>
</evidence>
<organism evidence="1 2">
    <name type="scientific">Anopheles albimanus</name>
    <name type="common">New world malaria mosquito</name>
    <dbReference type="NCBI Taxonomy" id="7167"/>
    <lineage>
        <taxon>Eukaryota</taxon>
        <taxon>Metazoa</taxon>
        <taxon>Ecdysozoa</taxon>
        <taxon>Arthropoda</taxon>
        <taxon>Hexapoda</taxon>
        <taxon>Insecta</taxon>
        <taxon>Pterygota</taxon>
        <taxon>Neoptera</taxon>
        <taxon>Endopterygota</taxon>
        <taxon>Diptera</taxon>
        <taxon>Nematocera</taxon>
        <taxon>Culicoidea</taxon>
        <taxon>Culicidae</taxon>
        <taxon>Anophelinae</taxon>
        <taxon>Anopheles</taxon>
    </lineage>
</organism>
<keyword evidence="2" id="KW-1185">Reference proteome</keyword>
<accession>A0A182FXP4</accession>
<reference evidence="1" key="2">
    <citation type="submission" date="2022-08" db="UniProtKB">
        <authorList>
            <consortium name="EnsemblMetazoa"/>
        </authorList>
    </citation>
    <scope>IDENTIFICATION</scope>
    <source>
        <strain evidence="1">STECLA/ALBI9_A</strain>
    </source>
</reference>